<evidence type="ECO:0000256" key="2">
    <source>
        <dbReference type="SAM" id="SignalP"/>
    </source>
</evidence>
<keyword evidence="4" id="KW-1185">Reference proteome</keyword>
<organism evidence="3 4">
    <name type="scientific">Recurvomyces mirabilis</name>
    <dbReference type="NCBI Taxonomy" id="574656"/>
    <lineage>
        <taxon>Eukaryota</taxon>
        <taxon>Fungi</taxon>
        <taxon>Dikarya</taxon>
        <taxon>Ascomycota</taxon>
        <taxon>Pezizomycotina</taxon>
        <taxon>Dothideomycetes</taxon>
        <taxon>Dothideomycetidae</taxon>
        <taxon>Mycosphaerellales</taxon>
        <taxon>Teratosphaeriaceae</taxon>
        <taxon>Recurvomyces</taxon>
    </lineage>
</organism>
<evidence type="ECO:0000256" key="1">
    <source>
        <dbReference type="SAM" id="MobiDB-lite"/>
    </source>
</evidence>
<evidence type="ECO:0000313" key="3">
    <source>
        <dbReference type="EMBL" id="KAK3673552.1"/>
    </source>
</evidence>
<keyword evidence="2" id="KW-0732">Signal</keyword>
<name>A0AAE1BZV5_9PEZI</name>
<feature type="chain" id="PRO_5041963813" evidence="2">
    <location>
        <begin position="26"/>
        <end position="124"/>
    </location>
</feature>
<protein>
    <submittedName>
        <fullName evidence="3">Uncharacterized protein</fullName>
    </submittedName>
</protein>
<evidence type="ECO:0000313" key="4">
    <source>
        <dbReference type="Proteomes" id="UP001274830"/>
    </source>
</evidence>
<feature type="region of interest" description="Disordered" evidence="1">
    <location>
        <begin position="82"/>
        <end position="102"/>
    </location>
</feature>
<dbReference type="AlphaFoldDB" id="A0AAE1BZV5"/>
<reference evidence="3" key="1">
    <citation type="submission" date="2023-07" db="EMBL/GenBank/DDBJ databases">
        <title>Black Yeasts Isolated from many extreme environments.</title>
        <authorList>
            <person name="Coleine C."/>
            <person name="Stajich J.E."/>
            <person name="Selbmann L."/>
        </authorList>
    </citation>
    <scope>NUCLEOTIDE SEQUENCE</scope>
    <source>
        <strain evidence="3">CCFEE 5485</strain>
    </source>
</reference>
<sequence>MVLGPIHDRIILLLFLRRVITLADCATLSATLPGSPSAQDIFDRALLLRGRRDAAQAALKPGELDPIDVNAALILTSMQREDRRLGAEQEEGQGETGADLARGGVPLAVLMAAQEELGEEEEEE</sequence>
<dbReference type="EMBL" id="JAUTXT010000024">
    <property type="protein sequence ID" value="KAK3673552.1"/>
    <property type="molecule type" value="Genomic_DNA"/>
</dbReference>
<accession>A0AAE1BZV5</accession>
<gene>
    <name evidence="3" type="ORF">LTR78_006456</name>
</gene>
<dbReference type="Proteomes" id="UP001274830">
    <property type="component" value="Unassembled WGS sequence"/>
</dbReference>
<feature type="signal peptide" evidence="2">
    <location>
        <begin position="1"/>
        <end position="25"/>
    </location>
</feature>
<proteinExistence type="predicted"/>
<comment type="caution">
    <text evidence="3">The sequence shown here is derived from an EMBL/GenBank/DDBJ whole genome shotgun (WGS) entry which is preliminary data.</text>
</comment>